<accession>A0A2S5AFT1</accession>
<reference evidence="3 4" key="1">
    <citation type="submission" date="2018-01" db="EMBL/GenBank/DDBJ databases">
        <authorList>
            <person name="Gaut B.S."/>
            <person name="Morton B.R."/>
            <person name="Clegg M.T."/>
            <person name="Duvall M.R."/>
        </authorList>
    </citation>
    <scope>NUCLEOTIDE SEQUENCE [LARGE SCALE GENOMIC DNA]</scope>
    <source>
        <strain evidence="3 4">HR-AY</strain>
    </source>
</reference>
<keyword evidence="1" id="KW-0812">Transmembrane</keyword>
<protein>
    <recommendedName>
        <fullName evidence="2">DUF5808 domain-containing protein</fullName>
    </recommendedName>
</protein>
<sequence length="82" mass="9850">MNNSNDWRDNDPDKQTAENWRKDPKNWIWNIFYYNKEDQRLFVSKKIEWMGTTLNFANPKSVLVLVAMGSFLGMVLYFILKN</sequence>
<comment type="caution">
    <text evidence="3">The sequence shown here is derived from an EMBL/GenBank/DDBJ whole genome shotgun (WGS) entry which is preliminary data.</text>
</comment>
<organism evidence="3 4">
    <name type="scientific">Flavobacterium alvei</name>
    <dbReference type="NCBI Taxonomy" id="2080416"/>
    <lineage>
        <taxon>Bacteria</taxon>
        <taxon>Pseudomonadati</taxon>
        <taxon>Bacteroidota</taxon>
        <taxon>Flavobacteriia</taxon>
        <taxon>Flavobacteriales</taxon>
        <taxon>Flavobacteriaceae</taxon>
        <taxon>Flavobacterium</taxon>
    </lineage>
</organism>
<dbReference type="Pfam" id="PF19124">
    <property type="entry name" value="DUF5808"/>
    <property type="match status" value="1"/>
</dbReference>
<dbReference type="EMBL" id="PQVG01000001">
    <property type="protein sequence ID" value="POY40983.1"/>
    <property type="molecule type" value="Genomic_DNA"/>
</dbReference>
<keyword evidence="1" id="KW-0472">Membrane</keyword>
<feature type="domain" description="DUF5808" evidence="2">
    <location>
        <begin position="36"/>
        <end position="61"/>
    </location>
</feature>
<proteinExistence type="predicted"/>
<dbReference type="Proteomes" id="UP000237310">
    <property type="component" value="Unassembled WGS sequence"/>
</dbReference>
<dbReference type="OrthoDB" id="157646at2"/>
<evidence type="ECO:0000313" key="3">
    <source>
        <dbReference type="EMBL" id="POY40983.1"/>
    </source>
</evidence>
<keyword evidence="4" id="KW-1185">Reference proteome</keyword>
<dbReference type="AlphaFoldDB" id="A0A2S5AFT1"/>
<dbReference type="RefSeq" id="WP_103803873.1">
    <property type="nucleotide sequence ID" value="NZ_CAKZGH010000139.1"/>
</dbReference>
<keyword evidence="1" id="KW-1133">Transmembrane helix</keyword>
<gene>
    <name evidence="3" type="ORF">C3L50_00185</name>
</gene>
<feature type="transmembrane region" description="Helical" evidence="1">
    <location>
        <begin position="62"/>
        <end position="80"/>
    </location>
</feature>
<evidence type="ECO:0000313" key="4">
    <source>
        <dbReference type="Proteomes" id="UP000237310"/>
    </source>
</evidence>
<evidence type="ECO:0000256" key="1">
    <source>
        <dbReference type="SAM" id="Phobius"/>
    </source>
</evidence>
<evidence type="ECO:0000259" key="2">
    <source>
        <dbReference type="Pfam" id="PF19124"/>
    </source>
</evidence>
<dbReference type="InterPro" id="IPR043831">
    <property type="entry name" value="DUF5808"/>
</dbReference>
<name>A0A2S5AFT1_9FLAO</name>